<keyword evidence="3" id="KW-1185">Reference proteome</keyword>
<keyword evidence="1" id="KW-1133">Transmembrane helix</keyword>
<comment type="caution">
    <text evidence="2">The sequence shown here is derived from an EMBL/GenBank/DDBJ whole genome shotgun (WGS) entry which is preliminary data.</text>
</comment>
<protein>
    <submittedName>
        <fullName evidence="2">Uncharacterized protein</fullName>
    </submittedName>
</protein>
<accession>A0AAD3TCN1</accession>
<dbReference type="AlphaFoldDB" id="A0AAD3TCN1"/>
<gene>
    <name evidence="2" type="ORF">Nepgr_028943</name>
</gene>
<dbReference type="EMBL" id="BSYO01000032">
    <property type="protein sequence ID" value="GMH27100.1"/>
    <property type="molecule type" value="Genomic_DNA"/>
</dbReference>
<feature type="transmembrane region" description="Helical" evidence="1">
    <location>
        <begin position="166"/>
        <end position="190"/>
    </location>
</feature>
<reference evidence="2" key="1">
    <citation type="submission" date="2023-05" db="EMBL/GenBank/DDBJ databases">
        <title>Nepenthes gracilis genome sequencing.</title>
        <authorList>
            <person name="Fukushima K."/>
        </authorList>
    </citation>
    <scope>NUCLEOTIDE SEQUENCE</scope>
    <source>
        <strain evidence="2">SING2019-196</strain>
    </source>
</reference>
<keyword evidence="1" id="KW-0812">Transmembrane</keyword>
<sequence>MIGLAPGSDLPMLDESTALRGYEELGLVKNIEGSAAMALSTSQCYCSGDFGCCLTRLHFLTNGKSQHPPPLDDSSVINGSADGSLHGISSLFSWIDASGSLWLGSGWTILAGLGMIIAGNAAHGFSDGLKTDVDALPSAVPEGSHLDVPLPRADTPDGCLGLAIRFMLLVVNGAALPCMLLGWLLMGLFLPVLHPSKTKSAQLSRWRL</sequence>
<dbReference type="Proteomes" id="UP001279734">
    <property type="component" value="Unassembled WGS sequence"/>
</dbReference>
<name>A0AAD3TCN1_NEPGR</name>
<proteinExistence type="predicted"/>
<evidence type="ECO:0000256" key="1">
    <source>
        <dbReference type="SAM" id="Phobius"/>
    </source>
</evidence>
<evidence type="ECO:0000313" key="2">
    <source>
        <dbReference type="EMBL" id="GMH27100.1"/>
    </source>
</evidence>
<evidence type="ECO:0000313" key="3">
    <source>
        <dbReference type="Proteomes" id="UP001279734"/>
    </source>
</evidence>
<organism evidence="2 3">
    <name type="scientific">Nepenthes gracilis</name>
    <name type="common">Slender pitcher plant</name>
    <dbReference type="NCBI Taxonomy" id="150966"/>
    <lineage>
        <taxon>Eukaryota</taxon>
        <taxon>Viridiplantae</taxon>
        <taxon>Streptophyta</taxon>
        <taxon>Embryophyta</taxon>
        <taxon>Tracheophyta</taxon>
        <taxon>Spermatophyta</taxon>
        <taxon>Magnoliopsida</taxon>
        <taxon>eudicotyledons</taxon>
        <taxon>Gunneridae</taxon>
        <taxon>Pentapetalae</taxon>
        <taxon>Caryophyllales</taxon>
        <taxon>Nepenthaceae</taxon>
        <taxon>Nepenthes</taxon>
    </lineage>
</organism>
<keyword evidence="1" id="KW-0472">Membrane</keyword>